<dbReference type="Pfam" id="PF01292">
    <property type="entry name" value="Ni_hydr_CYTB"/>
    <property type="match status" value="1"/>
</dbReference>
<dbReference type="InterPro" id="IPR016174">
    <property type="entry name" value="Di-haem_cyt_TM"/>
</dbReference>
<feature type="domain" description="Cytochrome b561 bacterial/Ni-hydrogenase" evidence="14">
    <location>
        <begin position="9"/>
        <end position="178"/>
    </location>
</feature>
<keyword evidence="7" id="KW-0479">Metal-binding</keyword>
<feature type="transmembrane region" description="Helical" evidence="13">
    <location>
        <begin position="50"/>
        <end position="69"/>
    </location>
</feature>
<keyword evidence="6 13" id="KW-0812">Transmembrane</keyword>
<keyword evidence="3" id="KW-0813">Transport</keyword>
<evidence type="ECO:0000256" key="10">
    <source>
        <dbReference type="ARBA" id="ARBA00023004"/>
    </source>
</evidence>
<dbReference type="RefSeq" id="WP_054964876.1">
    <property type="nucleotide sequence ID" value="NZ_FMUN01000004.1"/>
</dbReference>
<dbReference type="GO" id="GO:0005886">
    <property type="term" value="C:plasma membrane"/>
    <property type="evidence" value="ECO:0007669"/>
    <property type="project" value="UniProtKB-SubCell"/>
</dbReference>
<keyword evidence="8" id="KW-0249">Electron transport</keyword>
<dbReference type="InterPro" id="IPR011577">
    <property type="entry name" value="Cyt_b561_bac/Ni-Hgenase"/>
</dbReference>
<feature type="transmembrane region" description="Helical" evidence="13">
    <location>
        <begin position="90"/>
        <end position="109"/>
    </location>
</feature>
<keyword evidence="16" id="KW-1185">Reference proteome</keyword>
<evidence type="ECO:0000256" key="3">
    <source>
        <dbReference type="ARBA" id="ARBA00022448"/>
    </source>
</evidence>
<dbReference type="EMBL" id="FMUN01000004">
    <property type="protein sequence ID" value="SCY22569.1"/>
    <property type="molecule type" value="Genomic_DNA"/>
</dbReference>
<evidence type="ECO:0000256" key="12">
    <source>
        <dbReference type="ARBA" id="ARBA00037975"/>
    </source>
</evidence>
<organism evidence="15 16">
    <name type="scientific">Thiohalorhabdus denitrificans</name>
    <dbReference type="NCBI Taxonomy" id="381306"/>
    <lineage>
        <taxon>Bacteria</taxon>
        <taxon>Pseudomonadati</taxon>
        <taxon>Pseudomonadota</taxon>
        <taxon>Gammaproteobacteria</taxon>
        <taxon>Thiohalorhabdales</taxon>
        <taxon>Thiohalorhabdaceae</taxon>
        <taxon>Thiohalorhabdus</taxon>
    </lineage>
</organism>
<evidence type="ECO:0000256" key="13">
    <source>
        <dbReference type="SAM" id="Phobius"/>
    </source>
</evidence>
<dbReference type="SUPFAM" id="SSF81342">
    <property type="entry name" value="Transmembrane di-heme cytochromes"/>
    <property type="match status" value="1"/>
</dbReference>
<sequence length="187" mass="21298">MQWRNTSENYGWLAIGLHWLIAVGVLGLFGLGLWMVELTYYDDWYNRAPALHKGFGILVLALTLARLLWRWANPAPVPEGRPMERRLGPIVHRAMLALLVAVLIAGYLISTAEGRSIDVFGWFQVPATLHGLERQEDIAGWLHRWLSYALIALVALHAAAALKHHFLDRDRTLLRMLRPGNPERPNR</sequence>
<dbReference type="AlphaFoldDB" id="A0A0N8PNE6"/>
<evidence type="ECO:0000256" key="6">
    <source>
        <dbReference type="ARBA" id="ARBA00022692"/>
    </source>
</evidence>
<dbReference type="GO" id="GO:0046872">
    <property type="term" value="F:metal ion binding"/>
    <property type="evidence" value="ECO:0007669"/>
    <property type="project" value="UniProtKB-KW"/>
</dbReference>
<evidence type="ECO:0000256" key="9">
    <source>
        <dbReference type="ARBA" id="ARBA00022989"/>
    </source>
</evidence>
<keyword evidence="11 13" id="KW-0472">Membrane</keyword>
<keyword evidence="4" id="KW-1003">Cell membrane</keyword>
<keyword evidence="9 13" id="KW-1133">Transmembrane helix</keyword>
<evidence type="ECO:0000256" key="4">
    <source>
        <dbReference type="ARBA" id="ARBA00022475"/>
    </source>
</evidence>
<dbReference type="GO" id="GO:0020037">
    <property type="term" value="F:heme binding"/>
    <property type="evidence" value="ECO:0007669"/>
    <property type="project" value="TreeGrafter"/>
</dbReference>
<evidence type="ECO:0000256" key="11">
    <source>
        <dbReference type="ARBA" id="ARBA00023136"/>
    </source>
</evidence>
<dbReference type="PANTHER" id="PTHR30529">
    <property type="entry name" value="CYTOCHROME B561"/>
    <property type="match status" value="1"/>
</dbReference>
<evidence type="ECO:0000256" key="7">
    <source>
        <dbReference type="ARBA" id="ARBA00022723"/>
    </source>
</evidence>
<dbReference type="STRING" id="381306.AN478_01585"/>
<evidence type="ECO:0000256" key="5">
    <source>
        <dbReference type="ARBA" id="ARBA00022617"/>
    </source>
</evidence>
<evidence type="ECO:0000259" key="14">
    <source>
        <dbReference type="Pfam" id="PF01292"/>
    </source>
</evidence>
<name>A0A0N8PNE6_9GAMM</name>
<evidence type="ECO:0000313" key="15">
    <source>
        <dbReference type="EMBL" id="SCY22569.1"/>
    </source>
</evidence>
<reference evidence="16" key="1">
    <citation type="submission" date="2016-10" db="EMBL/GenBank/DDBJ databases">
        <authorList>
            <person name="Varghese N."/>
        </authorList>
    </citation>
    <scope>NUCLEOTIDE SEQUENCE [LARGE SCALE GENOMIC DNA]</scope>
    <source>
        <strain evidence="16">HL 19</strain>
    </source>
</reference>
<comment type="subcellular location">
    <subcellularLocation>
        <location evidence="2">Cell membrane</location>
        <topology evidence="2">Multi-pass membrane protein</topology>
    </subcellularLocation>
</comment>
<feature type="transmembrane region" description="Helical" evidence="13">
    <location>
        <begin position="12"/>
        <end position="35"/>
    </location>
</feature>
<dbReference type="GO" id="GO:0022904">
    <property type="term" value="P:respiratory electron transport chain"/>
    <property type="evidence" value="ECO:0007669"/>
    <property type="project" value="InterPro"/>
</dbReference>
<dbReference type="PANTHER" id="PTHR30529:SF1">
    <property type="entry name" value="CYTOCHROME B561 HOMOLOG 2"/>
    <property type="match status" value="1"/>
</dbReference>
<keyword evidence="10" id="KW-0408">Iron</keyword>
<dbReference type="OrthoDB" id="9793784at2"/>
<proteinExistence type="inferred from homology"/>
<comment type="similarity">
    <text evidence="12">Belongs to the cytochrome b561 family.</text>
</comment>
<accession>A0A0N8PNE6</accession>
<evidence type="ECO:0000256" key="8">
    <source>
        <dbReference type="ARBA" id="ARBA00022982"/>
    </source>
</evidence>
<dbReference type="GO" id="GO:0009055">
    <property type="term" value="F:electron transfer activity"/>
    <property type="evidence" value="ECO:0007669"/>
    <property type="project" value="InterPro"/>
</dbReference>
<protein>
    <submittedName>
        <fullName evidence="15">Cytochrome b561</fullName>
    </submittedName>
</protein>
<evidence type="ECO:0000256" key="2">
    <source>
        <dbReference type="ARBA" id="ARBA00004651"/>
    </source>
</evidence>
<dbReference type="InterPro" id="IPR052168">
    <property type="entry name" value="Cytochrome_b561_oxidase"/>
</dbReference>
<evidence type="ECO:0000256" key="1">
    <source>
        <dbReference type="ARBA" id="ARBA00001970"/>
    </source>
</evidence>
<gene>
    <name evidence="15" type="ORF">SAMN05661077_1508</name>
</gene>
<comment type="cofactor">
    <cofactor evidence="1">
        <name>heme b</name>
        <dbReference type="ChEBI" id="CHEBI:60344"/>
    </cofactor>
</comment>
<keyword evidence="5" id="KW-0349">Heme</keyword>
<dbReference type="Proteomes" id="UP000183104">
    <property type="component" value="Unassembled WGS sequence"/>
</dbReference>
<feature type="transmembrane region" description="Helical" evidence="13">
    <location>
        <begin position="145"/>
        <end position="166"/>
    </location>
</feature>
<evidence type="ECO:0000313" key="16">
    <source>
        <dbReference type="Proteomes" id="UP000183104"/>
    </source>
</evidence>